<proteinExistence type="predicted"/>
<gene>
    <name evidence="2" type="ORF">E8E13_008163</name>
</gene>
<dbReference type="Pfam" id="PF22936">
    <property type="entry name" value="Pol_BBD"/>
    <property type="match status" value="1"/>
</dbReference>
<evidence type="ECO:0000313" key="3">
    <source>
        <dbReference type="Proteomes" id="UP000801428"/>
    </source>
</evidence>
<evidence type="ECO:0000259" key="1">
    <source>
        <dbReference type="Pfam" id="PF22936"/>
    </source>
</evidence>
<dbReference type="PANTHER" id="PTHR40628">
    <property type="entry name" value="CHROMO DOMAIN-CONTAINING PROTEIN"/>
    <property type="match status" value="1"/>
</dbReference>
<organism evidence="2 3">
    <name type="scientific">Curvularia kusanoi</name>
    <name type="common">Cochliobolus kusanoi</name>
    <dbReference type="NCBI Taxonomy" id="90978"/>
    <lineage>
        <taxon>Eukaryota</taxon>
        <taxon>Fungi</taxon>
        <taxon>Dikarya</taxon>
        <taxon>Ascomycota</taxon>
        <taxon>Pezizomycotina</taxon>
        <taxon>Dothideomycetes</taxon>
        <taxon>Pleosporomycetidae</taxon>
        <taxon>Pleosporales</taxon>
        <taxon>Pleosporineae</taxon>
        <taxon>Pleosporaceae</taxon>
        <taxon>Curvularia</taxon>
    </lineage>
</organism>
<keyword evidence="3" id="KW-1185">Reference proteome</keyword>
<name>A0A9P4TJY4_CURKU</name>
<protein>
    <recommendedName>
        <fullName evidence="1">Retrovirus-related Pol polyprotein from transposon TNT 1-94-like beta-barrel domain-containing protein</fullName>
    </recommendedName>
</protein>
<dbReference type="Proteomes" id="UP000801428">
    <property type="component" value="Unassembled WGS sequence"/>
</dbReference>
<sequence>MGYLCPDWIYSDSSGVHVAKDKEWFTSYHPFLSELSSTYPVGGRRFPVLGIGTIQLTVKATPGSFTVYGISKIELHNVLHVPSYSHNVLGRPLASTYQIQLGREGAPVSQGGLVLDGIQIAYFQRGPLSYLSLAVLPPEGLHFGPSAVARGAAWVASCHWPNEERVRWHSYQAQAKLEHAPPQYEDPYTAFELGFVAAHWESEFRFLMQHGLHIGEEKDRSKGRRILRALIKGKDL</sequence>
<dbReference type="EMBL" id="SWKU01000005">
    <property type="protein sequence ID" value="KAF3006650.1"/>
    <property type="molecule type" value="Genomic_DNA"/>
</dbReference>
<comment type="caution">
    <text evidence="2">The sequence shown here is derived from an EMBL/GenBank/DDBJ whole genome shotgun (WGS) entry which is preliminary data.</text>
</comment>
<dbReference type="PANTHER" id="PTHR40628:SF1">
    <property type="entry name" value="CHROMO DOMAIN-CONTAINING PROTEIN"/>
    <property type="match status" value="1"/>
</dbReference>
<dbReference type="AlphaFoldDB" id="A0A9P4TJY4"/>
<feature type="domain" description="Retrovirus-related Pol polyprotein from transposon TNT 1-94-like beta-barrel" evidence="1">
    <location>
        <begin position="9"/>
        <end position="89"/>
    </location>
</feature>
<dbReference type="OrthoDB" id="4232400at2759"/>
<dbReference type="InterPro" id="IPR054722">
    <property type="entry name" value="PolX-like_BBD"/>
</dbReference>
<evidence type="ECO:0000313" key="2">
    <source>
        <dbReference type="EMBL" id="KAF3006650.1"/>
    </source>
</evidence>
<reference evidence="2" key="1">
    <citation type="submission" date="2019-04" db="EMBL/GenBank/DDBJ databases">
        <title>Sequencing of skin fungus with MAO and IRED activity.</title>
        <authorList>
            <person name="Marsaioli A.J."/>
            <person name="Bonatto J.M.C."/>
            <person name="Reis Junior O."/>
        </authorList>
    </citation>
    <scope>NUCLEOTIDE SEQUENCE</scope>
    <source>
        <strain evidence="2">30M1</strain>
    </source>
</reference>
<accession>A0A9P4TJY4</accession>